<name>A0ABR3JG11_9AGAR</name>
<dbReference type="EMBL" id="JASNQZ010000007">
    <property type="protein sequence ID" value="KAL0954390.1"/>
    <property type="molecule type" value="Genomic_DNA"/>
</dbReference>
<sequence>MAENPITTHTFNFPDDPFFVAPSADLNGNNDINDDHQEDAPEPLGDSYSRATTTDPDFDDLDDTIDPTLGGSDLPNPSTQRHTSTTNLSALARSIKRHKKLLPEAESKLDSFCHAIASELKTNILVYTKSFLLSPTLSSYRGKITEQVLEAMRKYNVADIRKTPGAPKMLKAC</sequence>
<accession>A0ABR3JG11</accession>
<feature type="region of interest" description="Disordered" evidence="1">
    <location>
        <begin position="20"/>
        <end position="86"/>
    </location>
</feature>
<gene>
    <name evidence="2" type="ORF">HGRIS_003374</name>
</gene>
<reference evidence="3" key="1">
    <citation type="submission" date="2024-06" db="EMBL/GenBank/DDBJ databases">
        <title>Multi-omics analyses provide insights into the biosynthesis of the anticancer antibiotic pleurotin in Hohenbuehelia grisea.</title>
        <authorList>
            <person name="Weaver J.A."/>
            <person name="Alberti F."/>
        </authorList>
    </citation>
    <scope>NUCLEOTIDE SEQUENCE [LARGE SCALE GENOMIC DNA]</scope>
    <source>
        <strain evidence="3">T-177</strain>
    </source>
</reference>
<keyword evidence="3" id="KW-1185">Reference proteome</keyword>
<evidence type="ECO:0000313" key="3">
    <source>
        <dbReference type="Proteomes" id="UP001556367"/>
    </source>
</evidence>
<protein>
    <submittedName>
        <fullName evidence="2">Uncharacterized protein</fullName>
    </submittedName>
</protein>
<feature type="compositionally biased region" description="Polar residues" evidence="1">
    <location>
        <begin position="75"/>
        <end position="86"/>
    </location>
</feature>
<feature type="compositionally biased region" description="Acidic residues" evidence="1">
    <location>
        <begin position="56"/>
        <end position="65"/>
    </location>
</feature>
<comment type="caution">
    <text evidence="2">The sequence shown here is derived from an EMBL/GenBank/DDBJ whole genome shotgun (WGS) entry which is preliminary data.</text>
</comment>
<dbReference type="Proteomes" id="UP001556367">
    <property type="component" value="Unassembled WGS sequence"/>
</dbReference>
<proteinExistence type="predicted"/>
<evidence type="ECO:0000256" key="1">
    <source>
        <dbReference type="SAM" id="MobiDB-lite"/>
    </source>
</evidence>
<organism evidence="2 3">
    <name type="scientific">Hohenbuehelia grisea</name>
    <dbReference type="NCBI Taxonomy" id="104357"/>
    <lineage>
        <taxon>Eukaryota</taxon>
        <taxon>Fungi</taxon>
        <taxon>Dikarya</taxon>
        <taxon>Basidiomycota</taxon>
        <taxon>Agaricomycotina</taxon>
        <taxon>Agaricomycetes</taxon>
        <taxon>Agaricomycetidae</taxon>
        <taxon>Agaricales</taxon>
        <taxon>Pleurotineae</taxon>
        <taxon>Pleurotaceae</taxon>
        <taxon>Hohenbuehelia</taxon>
    </lineage>
</organism>
<evidence type="ECO:0000313" key="2">
    <source>
        <dbReference type="EMBL" id="KAL0954390.1"/>
    </source>
</evidence>